<protein>
    <submittedName>
        <fullName evidence="3">Uncharacterized protein</fullName>
    </submittedName>
</protein>
<evidence type="ECO:0000256" key="2">
    <source>
        <dbReference type="SAM" id="Phobius"/>
    </source>
</evidence>
<organism evidence="3">
    <name type="scientific">Notodromas monacha</name>
    <dbReference type="NCBI Taxonomy" id="399045"/>
    <lineage>
        <taxon>Eukaryota</taxon>
        <taxon>Metazoa</taxon>
        <taxon>Ecdysozoa</taxon>
        <taxon>Arthropoda</taxon>
        <taxon>Crustacea</taxon>
        <taxon>Oligostraca</taxon>
        <taxon>Ostracoda</taxon>
        <taxon>Podocopa</taxon>
        <taxon>Podocopida</taxon>
        <taxon>Cypridocopina</taxon>
        <taxon>Cypridoidea</taxon>
        <taxon>Cyprididae</taxon>
        <taxon>Notodromas</taxon>
    </lineage>
</organism>
<keyword evidence="4" id="KW-1185">Reference proteome</keyword>
<evidence type="ECO:0000256" key="1">
    <source>
        <dbReference type="SAM" id="MobiDB-lite"/>
    </source>
</evidence>
<reference evidence="3" key="1">
    <citation type="submission" date="2020-11" db="EMBL/GenBank/DDBJ databases">
        <authorList>
            <person name="Tran Van P."/>
        </authorList>
    </citation>
    <scope>NUCLEOTIDE SEQUENCE</scope>
</reference>
<dbReference type="Proteomes" id="UP000678499">
    <property type="component" value="Unassembled WGS sequence"/>
</dbReference>
<dbReference type="EMBL" id="CAJPEX010005002">
    <property type="protein sequence ID" value="CAG0923346.1"/>
    <property type="molecule type" value="Genomic_DNA"/>
</dbReference>
<name>A0A7R9GJA7_9CRUS</name>
<dbReference type="AlphaFoldDB" id="A0A7R9GJA7"/>
<evidence type="ECO:0000313" key="4">
    <source>
        <dbReference type="Proteomes" id="UP000678499"/>
    </source>
</evidence>
<keyword evidence="2" id="KW-1133">Transmembrane helix</keyword>
<keyword evidence="2" id="KW-0472">Membrane</keyword>
<feature type="transmembrane region" description="Helical" evidence="2">
    <location>
        <begin position="176"/>
        <end position="199"/>
    </location>
</feature>
<feature type="region of interest" description="Disordered" evidence="1">
    <location>
        <begin position="22"/>
        <end position="71"/>
    </location>
</feature>
<gene>
    <name evidence="3" type="ORF">NMOB1V02_LOCUS10812</name>
</gene>
<keyword evidence="2" id="KW-0812">Transmembrane</keyword>
<dbReference type="EMBL" id="OA887039">
    <property type="protein sequence ID" value="CAD7283194.1"/>
    <property type="molecule type" value="Genomic_DNA"/>
</dbReference>
<accession>A0A7R9GJA7</accession>
<evidence type="ECO:0000313" key="3">
    <source>
        <dbReference type="EMBL" id="CAD7283194.1"/>
    </source>
</evidence>
<proteinExistence type="predicted"/>
<sequence>MPVVLLHSMVVLPPVAKFPAFPTPSPVSSRPPQSPAHQEGVGSPNCPTTQRPLLVDGHKNLGSSPLDGRRPHGRRVMMMTLRAECRHRQRSKVFLRSLLTLLRCLPSPGYASGGYFPHKPDEIPSHFNHPCENISAGGADLHQKAGAAAAAENQQQELSTPRRKRRCCSCCCCRTFLSVVQFSALGLFAAFGVFVLVIASRVTANENPSTLARVVAATKGWIAKQLGDYCKIDA</sequence>